<feature type="compositionally biased region" description="Basic and acidic residues" evidence="1">
    <location>
        <begin position="273"/>
        <end position="282"/>
    </location>
</feature>
<protein>
    <submittedName>
        <fullName evidence="2">Uncharacterized protein</fullName>
    </submittedName>
</protein>
<dbReference type="Gene3D" id="2.30.30.140">
    <property type="match status" value="1"/>
</dbReference>
<accession>A0A5A8C7P8</accession>
<evidence type="ECO:0000256" key="1">
    <source>
        <dbReference type="SAM" id="MobiDB-lite"/>
    </source>
</evidence>
<reference evidence="2 3" key="1">
    <citation type="submission" date="2019-07" db="EMBL/GenBank/DDBJ databases">
        <title>Genomes of Cafeteria roenbergensis.</title>
        <authorList>
            <person name="Fischer M.G."/>
            <person name="Hackl T."/>
            <person name="Roman M."/>
        </authorList>
    </citation>
    <scope>NUCLEOTIDE SEQUENCE [LARGE SCALE GENOMIC DNA]</scope>
    <source>
        <strain evidence="2 3">Cflag</strain>
    </source>
</reference>
<proteinExistence type="predicted"/>
<organism evidence="2 3">
    <name type="scientific">Cafeteria roenbergensis</name>
    <name type="common">Marine flagellate</name>
    <dbReference type="NCBI Taxonomy" id="33653"/>
    <lineage>
        <taxon>Eukaryota</taxon>
        <taxon>Sar</taxon>
        <taxon>Stramenopiles</taxon>
        <taxon>Bigyra</taxon>
        <taxon>Opalozoa</taxon>
        <taxon>Bicosoecida</taxon>
        <taxon>Cafeteriaceae</taxon>
        <taxon>Cafeteria</taxon>
    </lineage>
</organism>
<evidence type="ECO:0000313" key="2">
    <source>
        <dbReference type="EMBL" id="KAA0148848.1"/>
    </source>
</evidence>
<dbReference type="Proteomes" id="UP000325113">
    <property type="component" value="Unassembled WGS sequence"/>
</dbReference>
<dbReference type="EMBL" id="VLTM01000142">
    <property type="protein sequence ID" value="KAA0148848.1"/>
    <property type="molecule type" value="Genomic_DNA"/>
</dbReference>
<feature type="region of interest" description="Disordered" evidence="1">
    <location>
        <begin position="266"/>
        <end position="289"/>
    </location>
</feature>
<evidence type="ECO:0000313" key="3">
    <source>
        <dbReference type="Proteomes" id="UP000325113"/>
    </source>
</evidence>
<feature type="compositionally biased region" description="Low complexity" evidence="1">
    <location>
        <begin position="113"/>
        <end position="127"/>
    </location>
</feature>
<sequence>MSAAPSAEALAFLKMLSDGVEGGLTHTAAAEIADALEMVIPAEDRHRAATRVIGALEECGALFGSRARAADTLAKAFPGPDPGLAAIGALKSCLRRVGDKSIVSDDWKSARTAARSEQQSDSASASKSTAGGAAAAAAAAEAEAEAAGAKSSTAAAGDSANAAADAKPPADDSAETSAYKVGDAVFAHWKGSMYKKFFPGNITAVSRVSAEKRQSINEAAERDIRSRTINRTAGPKATQFPDRFPGGPWQGPWVYDILFTDGDTNQDVPEQAIKPRSDDQTKPHSVADAARYGYDLGKWSWEALPPSGLGRRNYPPEHPQE</sequence>
<gene>
    <name evidence="2" type="ORF">FNF31_07314</name>
</gene>
<name>A0A5A8C7P8_CAFRO</name>
<dbReference type="AlphaFoldDB" id="A0A5A8C7P8"/>
<comment type="caution">
    <text evidence="2">The sequence shown here is derived from an EMBL/GenBank/DDBJ whole genome shotgun (WGS) entry which is preliminary data.</text>
</comment>
<feature type="region of interest" description="Disordered" evidence="1">
    <location>
        <begin position="107"/>
        <end position="127"/>
    </location>
</feature>